<dbReference type="PANTHER" id="PTHR10783:SF4">
    <property type="entry name" value="PHOSPHATE TRANSPORTER PHO1 HOMOLOG 3"/>
    <property type="match status" value="1"/>
</dbReference>
<reference evidence="7 8" key="1">
    <citation type="journal article" date="2018" name="Sci. Data">
        <title>The draft genome sequence of cork oak.</title>
        <authorList>
            <person name="Ramos A.M."/>
            <person name="Usie A."/>
            <person name="Barbosa P."/>
            <person name="Barros P.M."/>
            <person name="Capote T."/>
            <person name="Chaves I."/>
            <person name="Simoes F."/>
            <person name="Abreu I."/>
            <person name="Carrasquinho I."/>
            <person name="Faro C."/>
            <person name="Guimaraes J.B."/>
            <person name="Mendonca D."/>
            <person name="Nobrega F."/>
            <person name="Rodrigues L."/>
            <person name="Saibo N.J.M."/>
            <person name="Varela M.C."/>
            <person name="Egas C."/>
            <person name="Matos J."/>
            <person name="Miguel C.M."/>
            <person name="Oliveira M.M."/>
            <person name="Ricardo C.P."/>
            <person name="Goncalves S."/>
        </authorList>
    </citation>
    <scope>NUCLEOTIDE SEQUENCE [LARGE SCALE GENOMIC DNA]</scope>
    <source>
        <strain evidence="8">cv. HL8</strain>
    </source>
</reference>
<feature type="transmembrane region" description="Helical" evidence="5">
    <location>
        <begin position="264"/>
        <end position="284"/>
    </location>
</feature>
<dbReference type="GO" id="GO:0005802">
    <property type="term" value="C:trans-Golgi network"/>
    <property type="evidence" value="ECO:0007669"/>
    <property type="project" value="TreeGrafter"/>
</dbReference>
<dbReference type="Proteomes" id="UP000237347">
    <property type="component" value="Unassembled WGS sequence"/>
</dbReference>
<feature type="transmembrane region" description="Helical" evidence="5">
    <location>
        <begin position="162"/>
        <end position="179"/>
    </location>
</feature>
<organism evidence="7 8">
    <name type="scientific">Quercus suber</name>
    <name type="common">Cork oak</name>
    <dbReference type="NCBI Taxonomy" id="58331"/>
    <lineage>
        <taxon>Eukaryota</taxon>
        <taxon>Viridiplantae</taxon>
        <taxon>Streptophyta</taxon>
        <taxon>Embryophyta</taxon>
        <taxon>Tracheophyta</taxon>
        <taxon>Spermatophyta</taxon>
        <taxon>Magnoliopsida</taxon>
        <taxon>eudicotyledons</taxon>
        <taxon>Gunneridae</taxon>
        <taxon>Pentapetalae</taxon>
        <taxon>rosids</taxon>
        <taxon>fabids</taxon>
        <taxon>Fagales</taxon>
        <taxon>Fagaceae</taxon>
        <taxon>Quercus</taxon>
    </lineage>
</organism>
<dbReference type="PROSITE" id="PS51380">
    <property type="entry name" value="EXS"/>
    <property type="match status" value="1"/>
</dbReference>
<evidence type="ECO:0000313" key="8">
    <source>
        <dbReference type="Proteomes" id="UP000237347"/>
    </source>
</evidence>
<gene>
    <name evidence="7" type="primary">PHO1:H3_3</name>
    <name evidence="7" type="ORF">CFP56_032982</name>
</gene>
<dbReference type="AlphaFoldDB" id="A0AAW0JG31"/>
<feature type="transmembrane region" description="Helical" evidence="5">
    <location>
        <begin position="304"/>
        <end position="320"/>
    </location>
</feature>
<dbReference type="GO" id="GO:0005886">
    <property type="term" value="C:plasma membrane"/>
    <property type="evidence" value="ECO:0007669"/>
    <property type="project" value="TreeGrafter"/>
</dbReference>
<feature type="transmembrane region" description="Helical" evidence="5">
    <location>
        <begin position="326"/>
        <end position="347"/>
    </location>
</feature>
<protein>
    <submittedName>
        <fullName evidence="7">Phosphate transporter pho1 like protein 3</fullName>
    </submittedName>
</protein>
<keyword evidence="8" id="KW-1185">Reference proteome</keyword>
<name>A0AAW0JG31_QUESU</name>
<sequence length="368" mass="42089">MIKHVKSTSHELVSLRLGQNTITKLMERVEATFIKHFSNSNRTKGMKILRPKAMRERHRTTFSTVALILVPILIIRACNIMHKPESIEAAKYMDNMFPLYNSTHDYVCCQYNLLETIPGQLFLHIWIQACFGLAVLALASVLLNLDIEMDPNTKDYGTYTELLPLNLLVLIILFCPFNIMYRSSRFFFLTCLFHCILAPLYKVTVPGFFLADQLTSQVVLSSTFATMVGETSSTDVTPDTCGSGVYETFYSIVAGMGWKTLARIFSAIAAIVATYWDLVVDWGLVQRRSKNRWLRDKLLVPHKSVYFGAMVLNVLLRFAWKQTVFGFQVSFLHKNSLIAIVAGLEIIRRGIWNFFRLENEHLNNVGKY</sequence>
<dbReference type="GO" id="GO:0016036">
    <property type="term" value="P:cellular response to phosphate starvation"/>
    <property type="evidence" value="ECO:0007669"/>
    <property type="project" value="TreeGrafter"/>
</dbReference>
<keyword evidence="4 5" id="KW-0472">Membrane</keyword>
<dbReference type="PANTHER" id="PTHR10783">
    <property type="entry name" value="XENOTROPIC AND POLYTROPIC RETROVIRUS RECEPTOR 1-RELATED"/>
    <property type="match status" value="1"/>
</dbReference>
<accession>A0AAW0JG31</accession>
<evidence type="ECO:0000256" key="1">
    <source>
        <dbReference type="ARBA" id="ARBA00004141"/>
    </source>
</evidence>
<comment type="caution">
    <text evidence="7">The sequence shown here is derived from an EMBL/GenBank/DDBJ whole genome shotgun (WGS) entry which is preliminary data.</text>
</comment>
<keyword evidence="3 5" id="KW-1133">Transmembrane helix</keyword>
<dbReference type="Pfam" id="PF03124">
    <property type="entry name" value="EXS"/>
    <property type="match status" value="2"/>
</dbReference>
<feature type="transmembrane region" description="Helical" evidence="5">
    <location>
        <begin position="121"/>
        <end position="142"/>
    </location>
</feature>
<dbReference type="EMBL" id="PKMF04000570">
    <property type="protein sequence ID" value="KAK7825608.1"/>
    <property type="molecule type" value="Genomic_DNA"/>
</dbReference>
<feature type="transmembrane region" description="Helical" evidence="5">
    <location>
        <begin position="186"/>
        <end position="211"/>
    </location>
</feature>
<dbReference type="GO" id="GO:0000822">
    <property type="term" value="F:inositol hexakisphosphate binding"/>
    <property type="evidence" value="ECO:0007669"/>
    <property type="project" value="TreeGrafter"/>
</dbReference>
<proteinExistence type="predicted"/>
<comment type="subcellular location">
    <subcellularLocation>
        <location evidence="1">Membrane</location>
        <topology evidence="1">Multi-pass membrane protein</topology>
    </subcellularLocation>
</comment>
<evidence type="ECO:0000256" key="3">
    <source>
        <dbReference type="ARBA" id="ARBA00022989"/>
    </source>
</evidence>
<feature type="domain" description="EXS" evidence="6">
    <location>
        <begin position="190"/>
        <end position="368"/>
    </location>
</feature>
<evidence type="ECO:0000313" key="7">
    <source>
        <dbReference type="EMBL" id="KAK7825608.1"/>
    </source>
</evidence>
<evidence type="ECO:0000256" key="4">
    <source>
        <dbReference type="ARBA" id="ARBA00023136"/>
    </source>
</evidence>
<evidence type="ECO:0000256" key="2">
    <source>
        <dbReference type="ARBA" id="ARBA00022692"/>
    </source>
</evidence>
<evidence type="ECO:0000259" key="6">
    <source>
        <dbReference type="PROSITE" id="PS51380"/>
    </source>
</evidence>
<dbReference type="GO" id="GO:0006817">
    <property type="term" value="P:phosphate ion transport"/>
    <property type="evidence" value="ECO:0007669"/>
    <property type="project" value="TreeGrafter"/>
</dbReference>
<dbReference type="InterPro" id="IPR004342">
    <property type="entry name" value="EXS_C"/>
</dbReference>
<keyword evidence="2 5" id="KW-0812">Transmembrane</keyword>
<evidence type="ECO:0000256" key="5">
    <source>
        <dbReference type="SAM" id="Phobius"/>
    </source>
</evidence>